<keyword evidence="7" id="KW-1185">Reference proteome</keyword>
<dbReference type="PANTHER" id="PTHR36984">
    <property type="entry name" value="CRISPR-ASSOCIATED ENDORIBONUCLEASE CAS6 1"/>
    <property type="match status" value="1"/>
</dbReference>
<dbReference type="AlphaFoldDB" id="A1ZPF3"/>
<name>A1ZPF3_MICM2</name>
<dbReference type="PIRSF" id="PIRSF005054">
    <property type="entry name" value="PF1131"/>
    <property type="match status" value="1"/>
</dbReference>
<dbReference type="Pfam" id="PF21350">
    <property type="entry name" value="Cas6_I-A"/>
    <property type="match status" value="1"/>
</dbReference>
<evidence type="ECO:0000313" key="7">
    <source>
        <dbReference type="Proteomes" id="UP000004095"/>
    </source>
</evidence>
<keyword evidence="2" id="KW-0694">RNA-binding</keyword>
<comment type="function">
    <text evidence="4">CRISPR (clustered regularly interspaced short palindromic repeat), is an adaptive immune system that provides protection against mobile genetic elements (viruses, transposable elements and conjugative plasmids). CRISPR clusters contain sequences complementary to antecedent mobile elements and target invading nucleic acids. CRISPR clusters are transcribed and processed into CRISPR RNA (crRNA).</text>
</comment>
<proteinExistence type="inferred from homology"/>
<evidence type="ECO:0000256" key="1">
    <source>
        <dbReference type="ARBA" id="ARBA00005937"/>
    </source>
</evidence>
<feature type="domain" description="CRISPR associated protein Cas6 C-terminal" evidence="5">
    <location>
        <begin position="133"/>
        <end position="258"/>
    </location>
</feature>
<dbReference type="CDD" id="cd21140">
    <property type="entry name" value="Cas6_I-like"/>
    <property type="match status" value="1"/>
</dbReference>
<comment type="caution">
    <text evidence="6">The sequence shown here is derived from an EMBL/GenBank/DDBJ whole genome shotgun (WGS) entry which is preliminary data.</text>
</comment>
<evidence type="ECO:0000256" key="3">
    <source>
        <dbReference type="ARBA" id="ARBA00023118"/>
    </source>
</evidence>
<gene>
    <name evidence="6" type="ORF">M23134_03760</name>
</gene>
<dbReference type="Gene3D" id="3.30.70.1890">
    <property type="match status" value="1"/>
</dbReference>
<dbReference type="PANTHER" id="PTHR36984:SF1">
    <property type="entry name" value="CRISPR-ASSOCIATED ENDORIBONUCLEASE CAS6 1"/>
    <property type="match status" value="1"/>
</dbReference>
<evidence type="ECO:0000256" key="2">
    <source>
        <dbReference type="ARBA" id="ARBA00022884"/>
    </source>
</evidence>
<evidence type="ECO:0000313" key="6">
    <source>
        <dbReference type="EMBL" id="EAY27692.1"/>
    </source>
</evidence>
<keyword evidence="3" id="KW-0051">Antiviral defense</keyword>
<dbReference type="GO" id="GO:0003723">
    <property type="term" value="F:RNA binding"/>
    <property type="evidence" value="ECO:0007669"/>
    <property type="project" value="UniProtKB-KW"/>
</dbReference>
<dbReference type="OrthoDB" id="9797488at2"/>
<dbReference type="Gene3D" id="3.30.70.1900">
    <property type="match status" value="1"/>
</dbReference>
<dbReference type="NCBIfam" id="TIGR01877">
    <property type="entry name" value="cas_cas6"/>
    <property type="match status" value="1"/>
</dbReference>
<dbReference type="Proteomes" id="UP000004095">
    <property type="component" value="Unassembled WGS sequence"/>
</dbReference>
<accession>A1ZPF3</accession>
<dbReference type="EMBL" id="AAWS01000021">
    <property type="protein sequence ID" value="EAY27692.1"/>
    <property type="molecule type" value="Genomic_DNA"/>
</dbReference>
<dbReference type="InterPro" id="IPR010156">
    <property type="entry name" value="CRISPR-assoc_prot_Cas6"/>
</dbReference>
<dbReference type="InterPro" id="IPR045747">
    <property type="entry name" value="CRISPR-assoc_prot_Cas6_N_sf"/>
</dbReference>
<reference evidence="6 7" key="1">
    <citation type="submission" date="2007-01" db="EMBL/GenBank/DDBJ databases">
        <authorList>
            <person name="Haygood M."/>
            <person name="Podell S."/>
            <person name="Anderson C."/>
            <person name="Hopkinson B."/>
            <person name="Roe K."/>
            <person name="Barbeau K."/>
            <person name="Gaasterland T."/>
            <person name="Ferriera S."/>
            <person name="Johnson J."/>
            <person name="Kravitz S."/>
            <person name="Beeson K."/>
            <person name="Sutton G."/>
            <person name="Rogers Y.-H."/>
            <person name="Friedman R."/>
            <person name="Frazier M."/>
            <person name="Venter J.C."/>
        </authorList>
    </citation>
    <scope>NUCLEOTIDE SEQUENCE [LARGE SCALE GENOMIC DNA]</scope>
    <source>
        <strain evidence="6 7">ATCC 23134</strain>
    </source>
</reference>
<dbReference type="eggNOG" id="COG1583">
    <property type="taxonomic scope" value="Bacteria"/>
</dbReference>
<dbReference type="RefSeq" id="WP_002699033.1">
    <property type="nucleotide sequence ID" value="NZ_AAWS01000021.1"/>
</dbReference>
<comment type="similarity">
    <text evidence="1 4">Belongs to the CRISPR-associated protein Cas6/Cse3/CasE family.</text>
</comment>
<protein>
    <recommendedName>
        <fullName evidence="4">CRISPR-associated endoribonuclease</fullName>
    </recommendedName>
</protein>
<evidence type="ECO:0000259" key="5">
    <source>
        <dbReference type="Pfam" id="PF01881"/>
    </source>
</evidence>
<organism evidence="6 7">
    <name type="scientific">Microscilla marina ATCC 23134</name>
    <dbReference type="NCBI Taxonomy" id="313606"/>
    <lineage>
        <taxon>Bacteria</taxon>
        <taxon>Pseudomonadati</taxon>
        <taxon>Bacteroidota</taxon>
        <taxon>Cytophagia</taxon>
        <taxon>Cytophagales</taxon>
        <taxon>Microscillaceae</taxon>
        <taxon>Microscilla</taxon>
    </lineage>
</organism>
<dbReference type="GO" id="GO:0016788">
    <property type="term" value="F:hydrolase activity, acting on ester bonds"/>
    <property type="evidence" value="ECO:0007669"/>
    <property type="project" value="InterPro"/>
</dbReference>
<dbReference type="Pfam" id="PF01881">
    <property type="entry name" value="Cas_Cas6_C"/>
    <property type="match status" value="1"/>
</dbReference>
<dbReference type="InterPro" id="IPR049435">
    <property type="entry name" value="Cas_Cas6_C"/>
</dbReference>
<sequence>MRYKITLKTTDAYTVIPINYQYELSSCILGICKDANTKYQRFLKQHKLPARRKNFQWFSFSNLYVPRREIFADRLQVISPKISFIISFYLDPSAERFIKDLFLDRQMYLGDKFSQARFIVENVEPLPLRMPSTTVSFKTLSPLLISKLNNRGNVDYLPPEHPEYENLFLQALLGKYVKVLQETNQTPESSTHQRIEFEVNHYKKIKSRLITVKAHTTNEARIRGFMYEFRLTAPKEIIELGLLTGFGEKNRLGFGACETVY</sequence>
<dbReference type="GO" id="GO:0051607">
    <property type="term" value="P:defense response to virus"/>
    <property type="evidence" value="ECO:0007669"/>
    <property type="project" value="UniProtKB-KW"/>
</dbReference>
<evidence type="ECO:0000256" key="4">
    <source>
        <dbReference type="PIRNR" id="PIRNR005054"/>
    </source>
</evidence>